<gene>
    <name evidence="2" type="ORF">MA16_Dca005566</name>
</gene>
<protein>
    <submittedName>
        <fullName evidence="2">Uncharacterized protein</fullName>
    </submittedName>
</protein>
<evidence type="ECO:0000313" key="2">
    <source>
        <dbReference type="EMBL" id="PKU77734.1"/>
    </source>
</evidence>
<evidence type="ECO:0000313" key="3">
    <source>
        <dbReference type="Proteomes" id="UP000233837"/>
    </source>
</evidence>
<dbReference type="EMBL" id="KZ502486">
    <property type="protein sequence ID" value="PKU77734.1"/>
    <property type="molecule type" value="Genomic_DNA"/>
</dbReference>
<organism evidence="2 3">
    <name type="scientific">Dendrobium catenatum</name>
    <dbReference type="NCBI Taxonomy" id="906689"/>
    <lineage>
        <taxon>Eukaryota</taxon>
        <taxon>Viridiplantae</taxon>
        <taxon>Streptophyta</taxon>
        <taxon>Embryophyta</taxon>
        <taxon>Tracheophyta</taxon>
        <taxon>Spermatophyta</taxon>
        <taxon>Magnoliopsida</taxon>
        <taxon>Liliopsida</taxon>
        <taxon>Asparagales</taxon>
        <taxon>Orchidaceae</taxon>
        <taxon>Epidendroideae</taxon>
        <taxon>Malaxideae</taxon>
        <taxon>Dendrobiinae</taxon>
        <taxon>Dendrobium</taxon>
    </lineage>
</organism>
<feature type="region of interest" description="Disordered" evidence="1">
    <location>
        <begin position="1"/>
        <end position="28"/>
    </location>
</feature>
<reference evidence="2 3" key="1">
    <citation type="journal article" date="2016" name="Sci. Rep.">
        <title>The Dendrobium catenatum Lindl. genome sequence provides insights into polysaccharide synthase, floral development and adaptive evolution.</title>
        <authorList>
            <person name="Zhang G.Q."/>
            <person name="Xu Q."/>
            <person name="Bian C."/>
            <person name="Tsai W.C."/>
            <person name="Yeh C.M."/>
            <person name="Liu K.W."/>
            <person name="Yoshida K."/>
            <person name="Zhang L.S."/>
            <person name="Chang S.B."/>
            <person name="Chen F."/>
            <person name="Shi Y."/>
            <person name="Su Y.Y."/>
            <person name="Zhang Y.Q."/>
            <person name="Chen L.J."/>
            <person name="Yin Y."/>
            <person name="Lin M."/>
            <person name="Huang H."/>
            <person name="Deng H."/>
            <person name="Wang Z.W."/>
            <person name="Zhu S.L."/>
            <person name="Zhao X."/>
            <person name="Deng C."/>
            <person name="Niu S.C."/>
            <person name="Huang J."/>
            <person name="Wang M."/>
            <person name="Liu G.H."/>
            <person name="Yang H.J."/>
            <person name="Xiao X.J."/>
            <person name="Hsiao Y.Y."/>
            <person name="Wu W.L."/>
            <person name="Chen Y.Y."/>
            <person name="Mitsuda N."/>
            <person name="Ohme-Takagi M."/>
            <person name="Luo Y.B."/>
            <person name="Van de Peer Y."/>
            <person name="Liu Z.J."/>
        </authorList>
    </citation>
    <scope>NUCLEOTIDE SEQUENCE [LARGE SCALE GENOMIC DNA]</scope>
    <source>
        <tissue evidence="2">The whole plant</tissue>
    </source>
</reference>
<sequence length="84" mass="9870">MRCNATPPDLQRSYEQTEGVNKAHDKTPHNNYHLCSQMILEMNHRKIARVLIPCEQKEYDMKQIQAPTSRCRRIAKMTTISNKQ</sequence>
<name>A0A2I0WPZ0_9ASPA</name>
<dbReference type="Proteomes" id="UP000233837">
    <property type="component" value="Unassembled WGS sequence"/>
</dbReference>
<reference evidence="2 3" key="2">
    <citation type="journal article" date="2017" name="Nature">
        <title>The Apostasia genome and the evolution of orchids.</title>
        <authorList>
            <person name="Zhang G.Q."/>
            <person name="Liu K.W."/>
            <person name="Li Z."/>
            <person name="Lohaus R."/>
            <person name="Hsiao Y.Y."/>
            <person name="Niu S.C."/>
            <person name="Wang J.Y."/>
            <person name="Lin Y.C."/>
            <person name="Xu Q."/>
            <person name="Chen L.J."/>
            <person name="Yoshida K."/>
            <person name="Fujiwara S."/>
            <person name="Wang Z.W."/>
            <person name="Zhang Y.Q."/>
            <person name="Mitsuda N."/>
            <person name="Wang M."/>
            <person name="Liu G.H."/>
            <person name="Pecoraro L."/>
            <person name="Huang H.X."/>
            <person name="Xiao X.J."/>
            <person name="Lin M."/>
            <person name="Wu X.Y."/>
            <person name="Wu W.L."/>
            <person name="Chen Y.Y."/>
            <person name="Chang S.B."/>
            <person name="Sakamoto S."/>
            <person name="Ohme-Takagi M."/>
            <person name="Yagi M."/>
            <person name="Zeng S.J."/>
            <person name="Shen C.Y."/>
            <person name="Yeh C.M."/>
            <person name="Luo Y.B."/>
            <person name="Tsai W.C."/>
            <person name="Van de Peer Y."/>
            <person name="Liu Z.J."/>
        </authorList>
    </citation>
    <scope>NUCLEOTIDE SEQUENCE [LARGE SCALE GENOMIC DNA]</scope>
    <source>
        <tissue evidence="2">The whole plant</tissue>
    </source>
</reference>
<accession>A0A2I0WPZ0</accession>
<proteinExistence type="predicted"/>
<dbReference type="AlphaFoldDB" id="A0A2I0WPZ0"/>
<evidence type="ECO:0000256" key="1">
    <source>
        <dbReference type="SAM" id="MobiDB-lite"/>
    </source>
</evidence>
<keyword evidence="3" id="KW-1185">Reference proteome</keyword>